<feature type="domain" description="Phorbol-ester/DAG-type" evidence="17">
    <location>
        <begin position="34"/>
        <end position="85"/>
    </location>
</feature>
<evidence type="ECO:0000256" key="6">
    <source>
        <dbReference type="ARBA" id="ARBA00022723"/>
    </source>
</evidence>
<keyword evidence="6" id="KW-0479">Metal-binding</keyword>
<dbReference type="InterPro" id="IPR029058">
    <property type="entry name" value="AB_hydrolase_fold"/>
</dbReference>
<comment type="subcellular location">
    <subcellularLocation>
        <location evidence="2">Cell membrane</location>
        <topology evidence="2">Multi-pass membrane protein</topology>
    </subcellularLocation>
</comment>
<feature type="compositionally biased region" description="Low complexity" evidence="16">
    <location>
        <begin position="723"/>
        <end position="735"/>
    </location>
</feature>
<sequence length="1002" mass="107935">MQQWLSNISNGVKESVTDATVVAPSSAELMSTCRHQFVVRTLHKPTMCHHCGDTLWVWEGVHYKHCKLCKMDVHSRCFQFVMTNNSSGGSEGTSSSDITSNSGGTSTTILEGARRFVHVHELDLTRFYAPATWKCVLCRHYFTPGHEGLHKPTTCNHCGDTLWVWEGVHYKHCKLCKMDVHSRCFQFVTENNKISGGGGAEGTSSSDITSNSGGTTTTILEGARRFVHVHELDLTRFYAPATWRCVLCRHYFTPGHEGLHCVSCEEGFCVHVLCYDALLMAKKTAPLASPSSSTTPEEDAEYRRRSVLDDDFTHNIVSYGPSSGDGSGGGNIVGETDSQQAAQSMSSPLSSSSAKRDGTTAAVTFLARRNCLLLQRRARRLQVFRTAISDTVSLVQALCLRNVHWKSLLLGSRNPLVTLPSVSAEHAKWYDSCCAKVANSKRSLRPTASVSTAPSAPSLANESATPSPHNDMHGPMLALALGEIRPTTSAATTHTLAANLAQNITHGHDATTTGAPSSTGVSTKDIPKHNPWPATTTGAPSSTGVSTKEISQLQDALRFATAVYGLAYQKNSMASCAASVAMRLFHPDRLMPKDEVNNTAVTEILALPRSSLVHSFWSYKTLEPSFCVILDHATSTVVLAFRGSLSTADFLSDACGLTRDFGGSSGEEGIAGAHFGMAHMIDLIFEEPVTAATTTTVTAEKSAKDCASPVSNPSGQPAVESESGTAAASAHQQAPPSTPSSEPQPPPSQQPRHPSELIKLLHQLLMEEYPTYEFLVTGHSLGGGLSQLFAVRAVTERYPWLHWRSSSSTSSDDRNDGDDGELTHTAAQGPPDDDSGPSILPPPPQTRKKRMRVVAFAPPPVLTMPSADWFDGWVTCVVGGTDVVCRLQLNTVDRLANNFGGGGVAARSAKATDEHSGGSGELPSAAGEVLTELTEEMHLVGRIILLTYPTDKERNRIVQIARGDFLLHHIFLVPDMVANHLMDRYAKGCPSSSPHDALSRLV</sequence>
<dbReference type="PANTHER" id="PTHR45792:SF8">
    <property type="entry name" value="DIACYLGLYCEROL LIPASE-ALPHA"/>
    <property type="match status" value="1"/>
</dbReference>
<feature type="compositionally biased region" description="Polar residues" evidence="16">
    <location>
        <begin position="507"/>
        <end position="522"/>
    </location>
</feature>
<dbReference type="InterPro" id="IPR052214">
    <property type="entry name" value="DAG_Lipase-Related"/>
</dbReference>
<keyword evidence="12" id="KW-0443">Lipid metabolism</keyword>
<keyword evidence="13" id="KW-0472">Membrane</keyword>
<feature type="region of interest" description="Disordered" evidence="16">
    <location>
        <begin position="320"/>
        <end position="355"/>
    </location>
</feature>
<evidence type="ECO:0000313" key="18">
    <source>
        <dbReference type="EMBL" id="CUE75902.1"/>
    </source>
</evidence>
<reference evidence="19" key="1">
    <citation type="submission" date="2015-09" db="EMBL/GenBank/DDBJ databases">
        <authorList>
            <consortium name="Pathogen Informatics"/>
        </authorList>
    </citation>
    <scope>NUCLEOTIDE SEQUENCE [LARGE SCALE GENOMIC DNA]</scope>
    <source>
        <strain evidence="19">Lake Konstanz</strain>
    </source>
</reference>
<dbReference type="InterPro" id="IPR002219">
    <property type="entry name" value="PKC_DAG/PE"/>
</dbReference>
<dbReference type="OrthoDB" id="426718at2759"/>
<evidence type="ECO:0000259" key="17">
    <source>
        <dbReference type="PROSITE" id="PS50081"/>
    </source>
</evidence>
<evidence type="ECO:0000256" key="7">
    <source>
        <dbReference type="ARBA" id="ARBA00022801"/>
    </source>
</evidence>
<evidence type="ECO:0000256" key="5">
    <source>
        <dbReference type="ARBA" id="ARBA00022692"/>
    </source>
</evidence>
<evidence type="ECO:0000256" key="16">
    <source>
        <dbReference type="SAM" id="MobiDB-lite"/>
    </source>
</evidence>
<evidence type="ECO:0000256" key="15">
    <source>
        <dbReference type="ARBA" id="ARBA00026104"/>
    </source>
</evidence>
<dbReference type="Gene3D" id="3.40.50.1820">
    <property type="entry name" value="alpha/beta hydrolase"/>
    <property type="match status" value="1"/>
</dbReference>
<feature type="compositionally biased region" description="Polar residues" evidence="16">
    <location>
        <begin position="533"/>
        <end position="545"/>
    </location>
</feature>
<dbReference type="Pfam" id="PF01764">
    <property type="entry name" value="Lipase_3"/>
    <property type="match status" value="1"/>
</dbReference>
<evidence type="ECO:0000256" key="10">
    <source>
        <dbReference type="ARBA" id="ARBA00022963"/>
    </source>
</evidence>
<feature type="region of interest" description="Disordered" evidence="16">
    <location>
        <begin position="804"/>
        <end position="849"/>
    </location>
</feature>
<dbReference type="InterPro" id="IPR002921">
    <property type="entry name" value="Fungal_lipase-type"/>
</dbReference>
<keyword evidence="7" id="KW-0378">Hydrolase</keyword>
<evidence type="ECO:0000256" key="2">
    <source>
        <dbReference type="ARBA" id="ARBA00004651"/>
    </source>
</evidence>
<evidence type="ECO:0000313" key="19">
    <source>
        <dbReference type="Proteomes" id="UP000051952"/>
    </source>
</evidence>
<keyword evidence="4" id="KW-0597">Phosphoprotein</keyword>
<feature type="region of interest" description="Disordered" evidence="16">
    <location>
        <begin position="85"/>
        <end position="105"/>
    </location>
</feature>
<dbReference type="GO" id="GO:0005886">
    <property type="term" value="C:plasma membrane"/>
    <property type="evidence" value="ECO:0007669"/>
    <property type="project" value="UniProtKB-SubCell"/>
</dbReference>
<dbReference type="PANTHER" id="PTHR45792">
    <property type="entry name" value="DIACYLGLYCEROL LIPASE HOMOLOG-RELATED"/>
    <property type="match status" value="1"/>
</dbReference>
<dbReference type="AlphaFoldDB" id="A0A0S4IJ72"/>
<dbReference type="GO" id="GO:0016298">
    <property type="term" value="F:lipase activity"/>
    <property type="evidence" value="ECO:0007669"/>
    <property type="project" value="TreeGrafter"/>
</dbReference>
<dbReference type="VEuPathDB" id="TriTrypDB:BSAL_56090"/>
<dbReference type="InterPro" id="IPR046349">
    <property type="entry name" value="C1-like_sf"/>
</dbReference>
<feature type="compositionally biased region" description="Gly residues" evidence="16">
    <location>
        <begin position="323"/>
        <end position="332"/>
    </location>
</feature>
<accession>A0A0S4IJ72</accession>
<feature type="compositionally biased region" description="Low complexity" evidence="16">
    <location>
        <begin position="338"/>
        <end position="353"/>
    </location>
</feature>
<evidence type="ECO:0000256" key="1">
    <source>
        <dbReference type="ARBA" id="ARBA00001913"/>
    </source>
</evidence>
<gene>
    <name evidence="18" type="ORF">BSAL_56090</name>
</gene>
<evidence type="ECO:0000256" key="14">
    <source>
        <dbReference type="ARBA" id="ARBA00024531"/>
    </source>
</evidence>
<keyword evidence="9" id="KW-0106">Calcium</keyword>
<name>A0A0S4IJ72_BODSA</name>
<feature type="compositionally biased region" description="Low complexity" evidence="16">
    <location>
        <begin position="446"/>
        <end position="460"/>
    </location>
</feature>
<dbReference type="GO" id="GO:0016042">
    <property type="term" value="P:lipid catabolic process"/>
    <property type="evidence" value="ECO:0007669"/>
    <property type="project" value="UniProtKB-KW"/>
</dbReference>
<evidence type="ECO:0000256" key="13">
    <source>
        <dbReference type="ARBA" id="ARBA00023136"/>
    </source>
</evidence>
<feature type="compositionally biased region" description="Low complexity" evidence="16">
    <location>
        <begin position="202"/>
        <end position="214"/>
    </location>
</feature>
<evidence type="ECO:0000256" key="8">
    <source>
        <dbReference type="ARBA" id="ARBA00022833"/>
    </source>
</evidence>
<keyword evidence="8" id="KW-0862">Zinc</keyword>
<evidence type="ECO:0000256" key="4">
    <source>
        <dbReference type="ARBA" id="ARBA00022553"/>
    </source>
</evidence>
<feature type="region of interest" description="Disordered" evidence="16">
    <location>
        <begin position="444"/>
        <end position="471"/>
    </location>
</feature>
<dbReference type="SUPFAM" id="SSF53474">
    <property type="entry name" value="alpha/beta-Hydrolases"/>
    <property type="match status" value="1"/>
</dbReference>
<dbReference type="Gene3D" id="3.30.60.20">
    <property type="match status" value="2"/>
</dbReference>
<evidence type="ECO:0000256" key="12">
    <source>
        <dbReference type="ARBA" id="ARBA00023098"/>
    </source>
</evidence>
<dbReference type="SUPFAM" id="SSF57889">
    <property type="entry name" value="Cysteine-rich domain"/>
    <property type="match status" value="2"/>
</dbReference>
<keyword evidence="5" id="KW-0812">Transmembrane</keyword>
<keyword evidence="3" id="KW-1003">Cell membrane</keyword>
<feature type="region of interest" description="Disordered" evidence="16">
    <location>
        <begin position="507"/>
        <end position="545"/>
    </location>
</feature>
<feature type="compositionally biased region" description="Pro residues" evidence="16">
    <location>
        <begin position="736"/>
        <end position="749"/>
    </location>
</feature>
<feature type="region of interest" description="Disordered" evidence="16">
    <location>
        <begin position="195"/>
        <end position="214"/>
    </location>
</feature>
<dbReference type="EC" id="3.1.1.116" evidence="15"/>
<feature type="domain" description="Phorbol-ester/DAG-type" evidence="17">
    <location>
        <begin position="139"/>
        <end position="192"/>
    </location>
</feature>
<evidence type="ECO:0000256" key="3">
    <source>
        <dbReference type="ARBA" id="ARBA00022475"/>
    </source>
</evidence>
<keyword evidence="10" id="KW-0442">Lipid degradation</keyword>
<proteinExistence type="predicted"/>
<feature type="region of interest" description="Disordered" evidence="16">
    <location>
        <begin position="700"/>
        <end position="753"/>
    </location>
</feature>
<dbReference type="EMBL" id="CYKH01000181">
    <property type="protein sequence ID" value="CUE75902.1"/>
    <property type="molecule type" value="Genomic_DNA"/>
</dbReference>
<dbReference type="Proteomes" id="UP000051952">
    <property type="component" value="Unassembled WGS sequence"/>
</dbReference>
<dbReference type="PROSITE" id="PS50081">
    <property type="entry name" value="ZF_DAG_PE_2"/>
    <property type="match status" value="2"/>
</dbReference>
<protein>
    <recommendedName>
        <fullName evidence="15">sn-1-specific diacylglycerol lipase</fullName>
        <ecNumber evidence="15">3.1.1.116</ecNumber>
    </recommendedName>
</protein>
<organism evidence="18 19">
    <name type="scientific">Bodo saltans</name>
    <name type="common">Flagellated protozoan</name>
    <dbReference type="NCBI Taxonomy" id="75058"/>
    <lineage>
        <taxon>Eukaryota</taxon>
        <taxon>Discoba</taxon>
        <taxon>Euglenozoa</taxon>
        <taxon>Kinetoplastea</taxon>
        <taxon>Metakinetoplastina</taxon>
        <taxon>Eubodonida</taxon>
        <taxon>Bodonidae</taxon>
        <taxon>Bodo</taxon>
    </lineage>
</organism>
<keyword evidence="11" id="KW-1133">Transmembrane helix</keyword>
<dbReference type="Pfam" id="PF00130">
    <property type="entry name" value="C1_1"/>
    <property type="match status" value="2"/>
</dbReference>
<dbReference type="GO" id="GO:0046872">
    <property type="term" value="F:metal ion binding"/>
    <property type="evidence" value="ECO:0007669"/>
    <property type="project" value="UniProtKB-KW"/>
</dbReference>
<dbReference type="SMART" id="SM00109">
    <property type="entry name" value="C1"/>
    <property type="match status" value="2"/>
</dbReference>
<comment type="cofactor">
    <cofactor evidence="1">
        <name>Ca(2+)</name>
        <dbReference type="ChEBI" id="CHEBI:29108"/>
    </cofactor>
</comment>
<comment type="catalytic activity">
    <reaction evidence="14">
        <text>a 1,2-diacyl-sn-glycerol + H2O = a 2-acylglycerol + a fatty acid + H(+)</text>
        <dbReference type="Rhea" id="RHEA:33275"/>
        <dbReference type="ChEBI" id="CHEBI:15377"/>
        <dbReference type="ChEBI" id="CHEBI:15378"/>
        <dbReference type="ChEBI" id="CHEBI:17389"/>
        <dbReference type="ChEBI" id="CHEBI:17815"/>
        <dbReference type="ChEBI" id="CHEBI:28868"/>
        <dbReference type="EC" id="3.1.1.116"/>
    </reaction>
    <physiologicalReaction direction="left-to-right" evidence="14">
        <dbReference type="Rhea" id="RHEA:33276"/>
    </physiologicalReaction>
</comment>
<keyword evidence="19" id="KW-1185">Reference proteome</keyword>
<evidence type="ECO:0000256" key="11">
    <source>
        <dbReference type="ARBA" id="ARBA00022989"/>
    </source>
</evidence>
<evidence type="ECO:0000256" key="9">
    <source>
        <dbReference type="ARBA" id="ARBA00022837"/>
    </source>
</evidence>